<proteinExistence type="predicted"/>
<dbReference type="EMBL" id="CAAALY010010800">
    <property type="protein sequence ID" value="VEL11085.1"/>
    <property type="molecule type" value="Genomic_DNA"/>
</dbReference>
<protein>
    <submittedName>
        <fullName evidence="1">Uncharacterized protein</fullName>
    </submittedName>
</protein>
<dbReference type="Pfam" id="PF13242">
    <property type="entry name" value="Hydrolase_like"/>
    <property type="match status" value="1"/>
</dbReference>
<dbReference type="SUPFAM" id="SSF56784">
    <property type="entry name" value="HAD-like"/>
    <property type="match status" value="1"/>
</dbReference>
<keyword evidence="2" id="KW-1185">Reference proteome</keyword>
<dbReference type="OrthoDB" id="413953at2759"/>
<sequence length="61" mass="6589">MNTDIFFGNNFGMHTACVLTGVTSADDLKNLDDSVPKLRPELVFPGVASLLTSLKQAHLLN</sequence>
<dbReference type="InterPro" id="IPR036412">
    <property type="entry name" value="HAD-like_sf"/>
</dbReference>
<accession>A0A448WGF5</accession>
<comment type="caution">
    <text evidence="1">The sequence shown here is derived from an EMBL/GenBank/DDBJ whole genome shotgun (WGS) entry which is preliminary data.</text>
</comment>
<evidence type="ECO:0000313" key="1">
    <source>
        <dbReference type="EMBL" id="VEL11085.1"/>
    </source>
</evidence>
<evidence type="ECO:0000313" key="2">
    <source>
        <dbReference type="Proteomes" id="UP000784294"/>
    </source>
</evidence>
<reference evidence="1" key="1">
    <citation type="submission" date="2018-11" db="EMBL/GenBank/DDBJ databases">
        <authorList>
            <consortium name="Pathogen Informatics"/>
        </authorList>
    </citation>
    <scope>NUCLEOTIDE SEQUENCE</scope>
</reference>
<dbReference type="Gene3D" id="3.40.50.1000">
    <property type="entry name" value="HAD superfamily/HAD-like"/>
    <property type="match status" value="1"/>
</dbReference>
<dbReference type="AlphaFoldDB" id="A0A448WGF5"/>
<dbReference type="Proteomes" id="UP000784294">
    <property type="component" value="Unassembled WGS sequence"/>
</dbReference>
<dbReference type="InterPro" id="IPR023214">
    <property type="entry name" value="HAD_sf"/>
</dbReference>
<name>A0A448WGF5_9PLAT</name>
<organism evidence="1 2">
    <name type="scientific">Protopolystoma xenopodis</name>
    <dbReference type="NCBI Taxonomy" id="117903"/>
    <lineage>
        <taxon>Eukaryota</taxon>
        <taxon>Metazoa</taxon>
        <taxon>Spiralia</taxon>
        <taxon>Lophotrochozoa</taxon>
        <taxon>Platyhelminthes</taxon>
        <taxon>Monogenea</taxon>
        <taxon>Polyopisthocotylea</taxon>
        <taxon>Polystomatidea</taxon>
        <taxon>Polystomatidae</taxon>
        <taxon>Protopolystoma</taxon>
    </lineage>
</organism>
<gene>
    <name evidence="1" type="ORF">PXEA_LOCUS4525</name>
</gene>